<reference evidence="2 3" key="1">
    <citation type="journal article" date="2018" name="Sci. Rep.">
        <title>Raphidocelis subcapitata (=Pseudokirchneriella subcapitata) provides an insight into genome evolution and environmental adaptations in the Sphaeropleales.</title>
        <authorList>
            <person name="Suzuki S."/>
            <person name="Yamaguchi H."/>
            <person name="Nakajima N."/>
            <person name="Kawachi M."/>
        </authorList>
    </citation>
    <scope>NUCLEOTIDE SEQUENCE [LARGE SCALE GENOMIC DNA]</scope>
    <source>
        <strain evidence="2 3">NIES-35</strain>
    </source>
</reference>
<feature type="signal peptide" evidence="1">
    <location>
        <begin position="1"/>
        <end position="22"/>
    </location>
</feature>
<sequence length="344" mass="35982">MAHCQVVAAILVLLASPALVAAATSPSQRSYDAKKKVFNPLCGKSPTGKALKKGKCSDADALAHCTDLAQQCNSTWASASGVTSLVDEVNKLEAEVNILGDIITSLVGVIEGIQTVQVQQTTGLANLAASSSQTGNQVYNQIYNGGWNQPPLPPHDSAVCTNWNNTLQSNLLVFFTVKDLSLPFPQSTNCSDAISVAFAASLVADYKANIEECADSKLTIGNQFYGNRDPSNWPGTPILGSDYGCVSTSSNGNAGGALYYASVAPLSRFPCAYESVENIIAPGRDSACNGAFAQTCKTLTDLTGPASDVVDVSSNIIRSSILCSNCLVQQSPSSVCYPRGKSYA</sequence>
<organism evidence="2 3">
    <name type="scientific">Raphidocelis subcapitata</name>
    <dbReference type="NCBI Taxonomy" id="307507"/>
    <lineage>
        <taxon>Eukaryota</taxon>
        <taxon>Viridiplantae</taxon>
        <taxon>Chlorophyta</taxon>
        <taxon>core chlorophytes</taxon>
        <taxon>Chlorophyceae</taxon>
        <taxon>CS clade</taxon>
        <taxon>Sphaeropleales</taxon>
        <taxon>Selenastraceae</taxon>
        <taxon>Raphidocelis</taxon>
    </lineage>
</organism>
<name>A0A2V0NSN5_9CHLO</name>
<dbReference type="EMBL" id="BDRX01000016">
    <property type="protein sequence ID" value="GBF90339.1"/>
    <property type="molecule type" value="Genomic_DNA"/>
</dbReference>
<dbReference type="InParanoid" id="A0A2V0NSN5"/>
<evidence type="ECO:0000313" key="2">
    <source>
        <dbReference type="EMBL" id="GBF90339.1"/>
    </source>
</evidence>
<dbReference type="AlphaFoldDB" id="A0A2V0NSN5"/>
<evidence type="ECO:0000313" key="3">
    <source>
        <dbReference type="Proteomes" id="UP000247498"/>
    </source>
</evidence>
<comment type="caution">
    <text evidence="2">The sequence shown here is derived from an EMBL/GenBank/DDBJ whole genome shotgun (WGS) entry which is preliminary data.</text>
</comment>
<gene>
    <name evidence="2" type="ORF">Rsub_02445</name>
</gene>
<protein>
    <submittedName>
        <fullName evidence="2">Uncharacterized protein</fullName>
    </submittedName>
</protein>
<accession>A0A2V0NSN5</accession>
<proteinExistence type="predicted"/>
<dbReference type="Proteomes" id="UP000247498">
    <property type="component" value="Unassembled WGS sequence"/>
</dbReference>
<feature type="chain" id="PRO_5015863940" evidence="1">
    <location>
        <begin position="23"/>
        <end position="344"/>
    </location>
</feature>
<keyword evidence="1" id="KW-0732">Signal</keyword>
<keyword evidence="3" id="KW-1185">Reference proteome</keyword>
<evidence type="ECO:0000256" key="1">
    <source>
        <dbReference type="SAM" id="SignalP"/>
    </source>
</evidence>